<protein>
    <submittedName>
        <fullName evidence="2">Uncharacterized protein</fullName>
    </submittedName>
</protein>
<evidence type="ECO:0000313" key="2">
    <source>
        <dbReference type="EMBL" id="KAE8149029.1"/>
    </source>
</evidence>
<dbReference type="SUPFAM" id="SSF48403">
    <property type="entry name" value="Ankyrin repeat"/>
    <property type="match status" value="1"/>
</dbReference>
<keyword evidence="1" id="KW-1133">Transmembrane helix</keyword>
<proteinExistence type="predicted"/>
<feature type="transmembrane region" description="Helical" evidence="1">
    <location>
        <begin position="12"/>
        <end position="31"/>
    </location>
</feature>
<dbReference type="EMBL" id="ML742137">
    <property type="protein sequence ID" value="KAE8149029.1"/>
    <property type="molecule type" value="Genomic_DNA"/>
</dbReference>
<organism evidence="2 3">
    <name type="scientific">Aspergillus avenaceus</name>
    <dbReference type="NCBI Taxonomy" id="36643"/>
    <lineage>
        <taxon>Eukaryota</taxon>
        <taxon>Fungi</taxon>
        <taxon>Dikarya</taxon>
        <taxon>Ascomycota</taxon>
        <taxon>Pezizomycotina</taxon>
        <taxon>Eurotiomycetes</taxon>
        <taxon>Eurotiomycetidae</taxon>
        <taxon>Eurotiales</taxon>
        <taxon>Aspergillaceae</taxon>
        <taxon>Aspergillus</taxon>
        <taxon>Aspergillus subgen. Circumdati</taxon>
    </lineage>
</organism>
<keyword evidence="3" id="KW-1185">Reference proteome</keyword>
<reference evidence="2 3" key="1">
    <citation type="submission" date="2019-04" db="EMBL/GenBank/DDBJ databases">
        <title>Friends and foes A comparative genomics study of 23 Aspergillus species from section Flavi.</title>
        <authorList>
            <consortium name="DOE Joint Genome Institute"/>
            <person name="Kjaerbolling I."/>
            <person name="Vesth T."/>
            <person name="Frisvad J.C."/>
            <person name="Nybo J.L."/>
            <person name="Theobald S."/>
            <person name="Kildgaard S."/>
            <person name="Isbrandt T."/>
            <person name="Kuo A."/>
            <person name="Sato A."/>
            <person name="Lyhne E.K."/>
            <person name="Kogle M.E."/>
            <person name="Wiebenga A."/>
            <person name="Kun R.S."/>
            <person name="Lubbers R.J."/>
            <person name="Makela M.R."/>
            <person name="Barry K."/>
            <person name="Chovatia M."/>
            <person name="Clum A."/>
            <person name="Daum C."/>
            <person name="Haridas S."/>
            <person name="He G."/>
            <person name="LaButti K."/>
            <person name="Lipzen A."/>
            <person name="Mondo S."/>
            <person name="Riley R."/>
            <person name="Salamov A."/>
            <person name="Simmons B.A."/>
            <person name="Magnuson J.K."/>
            <person name="Henrissat B."/>
            <person name="Mortensen U.H."/>
            <person name="Larsen T.O."/>
            <person name="Devries R.P."/>
            <person name="Grigoriev I.V."/>
            <person name="Machida M."/>
            <person name="Baker S.E."/>
            <person name="Andersen M.R."/>
        </authorList>
    </citation>
    <scope>NUCLEOTIDE SEQUENCE [LARGE SCALE GENOMIC DNA]</scope>
    <source>
        <strain evidence="2 3">IBT 18842</strain>
    </source>
</reference>
<dbReference type="AlphaFoldDB" id="A0A5N6TS92"/>
<accession>A0A5N6TS92</accession>
<gene>
    <name evidence="2" type="ORF">BDV25DRAFT_141191</name>
</gene>
<dbReference type="Proteomes" id="UP000325780">
    <property type="component" value="Unassembled WGS sequence"/>
</dbReference>
<name>A0A5N6TS92_ASPAV</name>
<keyword evidence="1" id="KW-0812">Transmembrane</keyword>
<keyword evidence="1" id="KW-0472">Membrane</keyword>
<evidence type="ECO:0000256" key="1">
    <source>
        <dbReference type="SAM" id="Phobius"/>
    </source>
</evidence>
<evidence type="ECO:0000313" key="3">
    <source>
        <dbReference type="Proteomes" id="UP000325780"/>
    </source>
</evidence>
<sequence length="259" mass="29705">MIHLDKLPTELFYLLAPSLTAFELIGLLIVCPRSVSFHQLRRGCYVSKQDRLVGLIQALCVGEIELVQQIPQLPQLLEDFDNFAKFSDMPDDNRFFGGNELLAKSVARTSLNGYINPLVVAINQSSSWPPEQRLPIIQHLLDNGARTDIWDKFQCQQPLYVATENKDNEAVSLLLRYQASQYYPSRKGQHWRHPLDAAIEQDHIGLVSLFIKGPLKTRPFHMPALKRRVKSVQSMEILNMLITQKRYRITDEELLNPNA</sequence>
<dbReference type="InterPro" id="IPR036770">
    <property type="entry name" value="Ankyrin_rpt-contain_sf"/>
</dbReference>
<dbReference type="Gene3D" id="1.25.40.20">
    <property type="entry name" value="Ankyrin repeat-containing domain"/>
    <property type="match status" value="1"/>
</dbReference>